<evidence type="ECO:0000313" key="1">
    <source>
        <dbReference type="EMBL" id="MBT1543190.1"/>
    </source>
</evidence>
<accession>A0A5P8YW13</accession>
<gene>
    <name evidence="1" type="ORF">KK103_15615</name>
</gene>
<organism evidence="1 2">
    <name type="scientific">Curtobacterium flaccumfaciens pv. flaccumfaciens</name>
    <dbReference type="NCBI Taxonomy" id="138532"/>
    <lineage>
        <taxon>Bacteria</taxon>
        <taxon>Bacillati</taxon>
        <taxon>Actinomycetota</taxon>
        <taxon>Actinomycetes</taxon>
        <taxon>Micrococcales</taxon>
        <taxon>Microbacteriaceae</taxon>
        <taxon>Curtobacterium</taxon>
    </lineage>
</organism>
<dbReference type="AlphaFoldDB" id="A0A5P8YW13"/>
<dbReference type="EMBL" id="JAHEWX010000025">
    <property type="protein sequence ID" value="MBT1543190.1"/>
    <property type="molecule type" value="Genomic_DNA"/>
</dbReference>
<evidence type="ECO:0000313" key="2">
    <source>
        <dbReference type="Proteomes" id="UP000709437"/>
    </source>
</evidence>
<protein>
    <submittedName>
        <fullName evidence="1">Uncharacterized protein</fullName>
    </submittedName>
</protein>
<sequence length="297" mass="32398">MNPALLAFVPGAIVGTGLAMVLLTRAPRVIRVDDALARLGDVNTVPTGDPKKAAAFERAGGWLHQHLPNVPGLTAPTKQLDLLDRSVARFYGDKLQFAIFGFVAPLVIPLLYQILFHRFFALPLLLSPVTAAVMWTYPDAAVRAQARAAQREFTRFVTIYLELVAVALLGEVNADNALKSAASVSDSWVFKRIRREYQVAELSRVSKWDALARLGNDVDVPALVEMARMMRLAEARVGLRSQLRAACNKLRAQVAADDKDAAERVTSSMGWPVAVSLFPILLITMAPAVLQLITTTS</sequence>
<name>A0A5P8YW13_9MICO</name>
<reference evidence="1" key="1">
    <citation type="submission" date="2021-05" db="EMBL/GenBank/DDBJ databases">
        <title>Whole genome sequence of Curtobacterium flaccumfaciens pv. flaccumfaciens strain CFBP 3417.</title>
        <authorList>
            <person name="Osdaghi E."/>
            <person name="Taghouti G."/>
            <person name="Portier P."/>
            <person name="Fazliarab A."/>
            <person name="Taghavi S.M."/>
            <person name="Briand M."/>
            <person name="Le-Saux M."/>
            <person name="Jacques M.-A."/>
        </authorList>
    </citation>
    <scope>NUCLEOTIDE SEQUENCE</scope>
    <source>
        <strain evidence="1">CFBP 3417</strain>
    </source>
</reference>
<dbReference type="RefSeq" id="WP_128781726.1">
    <property type="nucleotide sequence ID" value="NZ_CP041260.1"/>
</dbReference>
<dbReference type="Proteomes" id="UP000709437">
    <property type="component" value="Unassembled WGS sequence"/>
</dbReference>
<dbReference type="PANTHER" id="PTHR35007:SF1">
    <property type="entry name" value="PILUS ASSEMBLY PROTEIN"/>
    <property type="match status" value="1"/>
</dbReference>
<dbReference type="PANTHER" id="PTHR35007">
    <property type="entry name" value="INTEGRAL MEMBRANE PROTEIN-RELATED"/>
    <property type="match status" value="1"/>
</dbReference>
<proteinExistence type="predicted"/>
<comment type="caution">
    <text evidence="1">The sequence shown here is derived from an EMBL/GenBank/DDBJ whole genome shotgun (WGS) entry which is preliminary data.</text>
</comment>